<dbReference type="Proteomes" id="UP001233314">
    <property type="component" value="Unassembled WGS sequence"/>
</dbReference>
<keyword evidence="1" id="KW-0233">DNA recombination</keyword>
<dbReference type="InterPro" id="IPR013762">
    <property type="entry name" value="Integrase-like_cat_sf"/>
</dbReference>
<comment type="caution">
    <text evidence="2">The sequence shown here is derived from an EMBL/GenBank/DDBJ whole genome shotgun (WGS) entry which is preliminary data.</text>
</comment>
<dbReference type="RefSeq" id="WP_305027547.1">
    <property type="nucleotide sequence ID" value="NZ_JAUQTA010000001.1"/>
</dbReference>
<keyword evidence="3" id="KW-1185">Reference proteome</keyword>
<evidence type="ECO:0000256" key="1">
    <source>
        <dbReference type="ARBA" id="ARBA00023172"/>
    </source>
</evidence>
<dbReference type="InterPro" id="IPR011010">
    <property type="entry name" value="DNA_brk_join_enz"/>
</dbReference>
<organism evidence="2 3">
    <name type="scientific">Nocardioides jiangxiensis</name>
    <dbReference type="NCBI Taxonomy" id="3064524"/>
    <lineage>
        <taxon>Bacteria</taxon>
        <taxon>Bacillati</taxon>
        <taxon>Actinomycetota</taxon>
        <taxon>Actinomycetes</taxon>
        <taxon>Propionibacteriales</taxon>
        <taxon>Nocardioidaceae</taxon>
        <taxon>Nocardioides</taxon>
    </lineage>
</organism>
<dbReference type="SUPFAM" id="SSF56349">
    <property type="entry name" value="DNA breaking-rejoining enzymes"/>
    <property type="match status" value="1"/>
</dbReference>
<proteinExistence type="predicted"/>
<gene>
    <name evidence="2" type="ORF">Q5722_07285</name>
</gene>
<evidence type="ECO:0000313" key="3">
    <source>
        <dbReference type="Proteomes" id="UP001233314"/>
    </source>
</evidence>
<name>A0ABT9B190_9ACTN</name>
<dbReference type="Gene3D" id="1.10.443.10">
    <property type="entry name" value="Intergrase catalytic core"/>
    <property type="match status" value="1"/>
</dbReference>
<dbReference type="EMBL" id="JAUQTA010000001">
    <property type="protein sequence ID" value="MDO7868170.1"/>
    <property type="molecule type" value="Genomic_DNA"/>
</dbReference>
<evidence type="ECO:0000313" key="2">
    <source>
        <dbReference type="EMBL" id="MDO7868170.1"/>
    </source>
</evidence>
<protein>
    <recommendedName>
        <fullName evidence="4">Phage integrase family protein</fullName>
    </recommendedName>
</protein>
<reference evidence="2 3" key="1">
    <citation type="submission" date="2023-07" db="EMBL/GenBank/DDBJ databases">
        <title>Nocardioides sp. nov WY-20 isolated from soil.</title>
        <authorList>
            <person name="Liu B."/>
            <person name="Wan Y."/>
        </authorList>
    </citation>
    <scope>NUCLEOTIDE SEQUENCE [LARGE SCALE GENOMIC DNA]</scope>
    <source>
        <strain evidence="2 3">WY-20</strain>
    </source>
</reference>
<evidence type="ECO:0008006" key="4">
    <source>
        <dbReference type="Google" id="ProtNLM"/>
    </source>
</evidence>
<sequence>MARERRIGDLVSPERADRAHVEAAAYTAFQSRFNLDDSAEAVVLYLAGLHTGDLPSRTIRDRLTYIDLDRRLRGLRPWNQDPDVKVFLKGLFSERPVGDGKTHYAPLYLELTHALVDAARTPSDDQRRGEAALMLRTRLKMTNIAICRLKWSDVWLGKDRVEITETRRMGVGEARRITHRLNSERGSATCPVAMIRVLRSVGGGEYVLGIDGRQYVANRLARLLAQPDPSAPYPAQIRDPALMLMAYGAGMRTAEASTLRQRDVERHDKGLVISIDGRKRLTFLPSAPDPAYDPALAWEDWLDVLEERGLRAPDGLAFMPSNHAVVYPKPLRSNALNRIVHDRTEEAGLDGRYVFISLRAGMIRTALRNDAKSYAIASHADLVTLGAVARHERRENLLGDGNVAGRLGL</sequence>
<accession>A0ABT9B190</accession>